<evidence type="ECO:0000313" key="6">
    <source>
        <dbReference type="EMBL" id="MDI3384881.1"/>
    </source>
</evidence>
<evidence type="ECO:0000256" key="1">
    <source>
        <dbReference type="ARBA" id="ARBA00011046"/>
    </source>
</evidence>
<keyword evidence="3" id="KW-0238">DNA-binding</keyword>
<evidence type="ECO:0000256" key="4">
    <source>
        <dbReference type="ARBA" id="ARBA00023163"/>
    </source>
</evidence>
<keyword evidence="7" id="KW-1185">Reference proteome</keyword>
<dbReference type="SUPFAM" id="SSF46785">
    <property type="entry name" value="Winged helix' DNA-binding domain"/>
    <property type="match status" value="1"/>
</dbReference>
<reference evidence="6 7" key="1">
    <citation type="submission" date="2023-05" db="EMBL/GenBank/DDBJ databases">
        <title>Draft genome sequence of Streptomyces sp. B-S-A8 isolated from a cave soil in Thailand.</title>
        <authorList>
            <person name="Chamroensaksri N."/>
            <person name="Muangham S."/>
        </authorList>
    </citation>
    <scope>NUCLEOTIDE SEQUENCE [LARGE SCALE GENOMIC DNA]</scope>
    <source>
        <strain evidence="6 7">B-S-A8</strain>
    </source>
</reference>
<sequence length="169" mass="17818">MVRVPHGGSGSRRRRGQGELEGQVLAALRAADRPVNAGWVQERLGAGLAYTTVMTILTRLLAKGTVTRRREGRSFVWEPAADEAGLAALRMRKVLDGEADREAVLTSFVTTLGPDDEQLIRALLAGGDEMHGADDTDDADETDAMDRAGETDEAGGTGDAGGAADEPES</sequence>
<proteinExistence type="inferred from homology"/>
<dbReference type="InterPro" id="IPR036390">
    <property type="entry name" value="WH_DNA-bd_sf"/>
</dbReference>
<evidence type="ECO:0000256" key="2">
    <source>
        <dbReference type="ARBA" id="ARBA00023015"/>
    </source>
</evidence>
<evidence type="ECO:0000256" key="5">
    <source>
        <dbReference type="SAM" id="MobiDB-lite"/>
    </source>
</evidence>
<dbReference type="InterPro" id="IPR005650">
    <property type="entry name" value="BlaI_family"/>
</dbReference>
<accession>A0ABT6RMH5</accession>
<comment type="similarity">
    <text evidence="1">Belongs to the BlaI transcriptional regulatory family.</text>
</comment>
<dbReference type="InterPro" id="IPR036388">
    <property type="entry name" value="WH-like_DNA-bd_sf"/>
</dbReference>
<feature type="region of interest" description="Disordered" evidence="5">
    <location>
        <begin position="127"/>
        <end position="169"/>
    </location>
</feature>
<dbReference type="EMBL" id="JASCIR010000001">
    <property type="protein sequence ID" value="MDI3384881.1"/>
    <property type="molecule type" value="Genomic_DNA"/>
</dbReference>
<organism evidence="6 7">
    <name type="scientific">Streptomyces solicavernae</name>
    <dbReference type="NCBI Taxonomy" id="3043614"/>
    <lineage>
        <taxon>Bacteria</taxon>
        <taxon>Bacillati</taxon>
        <taxon>Actinomycetota</taxon>
        <taxon>Actinomycetes</taxon>
        <taxon>Kitasatosporales</taxon>
        <taxon>Streptomycetaceae</taxon>
        <taxon>Streptomyces</taxon>
    </lineage>
</organism>
<evidence type="ECO:0000313" key="7">
    <source>
        <dbReference type="Proteomes" id="UP001224661"/>
    </source>
</evidence>
<keyword evidence="4" id="KW-0804">Transcription</keyword>
<dbReference type="RefSeq" id="WP_282509494.1">
    <property type="nucleotide sequence ID" value="NZ_JASCIR010000001.1"/>
</dbReference>
<gene>
    <name evidence="6" type="ORF">QIS99_01415</name>
</gene>
<dbReference type="Pfam" id="PF03965">
    <property type="entry name" value="Penicillinase_R"/>
    <property type="match status" value="1"/>
</dbReference>
<comment type="caution">
    <text evidence="6">The sequence shown here is derived from an EMBL/GenBank/DDBJ whole genome shotgun (WGS) entry which is preliminary data.</text>
</comment>
<dbReference type="Proteomes" id="UP001224661">
    <property type="component" value="Unassembled WGS sequence"/>
</dbReference>
<evidence type="ECO:0000256" key="3">
    <source>
        <dbReference type="ARBA" id="ARBA00023125"/>
    </source>
</evidence>
<name>A0ABT6RMH5_9ACTN</name>
<dbReference type="Gene3D" id="1.10.10.10">
    <property type="entry name" value="Winged helix-like DNA-binding domain superfamily/Winged helix DNA-binding domain"/>
    <property type="match status" value="1"/>
</dbReference>
<protein>
    <submittedName>
        <fullName evidence="6">BlaI/MecI/CopY family transcriptional regulator</fullName>
    </submittedName>
</protein>
<keyword evidence="2" id="KW-0805">Transcription regulation</keyword>